<dbReference type="Gene3D" id="1.10.510.10">
    <property type="entry name" value="Transferase(Phosphotransferase) domain 1"/>
    <property type="match status" value="1"/>
</dbReference>
<sequence>MSDLNWDRVETIIDQALELPKEDRETFIEQECGENERLKGEITTLLESISDSEGWLEDPQDYQREFYQEIADDVELISTGRNLIDTKVGSYLIKEKIGEGGMGAVYLAEHSADEFDHRVAIKIIRRGRASKENLQRFKREQQILAGLNHPGIAQFFDGGMTEDGFPYIIMEYVDGMPIHTYCRENKIRTDVKINLFKKVLEAIRYAHENLVIHRDLKPGNILVDTDGNIKILDFGISKLLENESHDGSLTRTGARMLTPRYAAPEQVKQQNITTATDLYALGILFYELMAGQGPYDFEDQSPYEIEQIILETNPPKPSARAQNTGLSRKLHGDLDAIALKAIRKQPENRYRVANEFLDDLSNYQRGLPVSAQKGTFRYRTQKFLKRHKQGLAVAAGILLLIIGFTGFYTWRITEERNQAQFEAERAQEIKGFMLDMFDRGNPDNENYSGREQSTTELLVAGMQKVENELKDRPQMYIEMMASIGDAFSNIDEFEKAEIALTKALSRSRGYYGTHNLQTAGILSDLANYNHEIQQYGEAEDYILEALSIDSTLNDGHSESLSDKISIYASNQFLQSNYKKARYLFLKADSLDKIHGKTQSPDYHTMLANLGETELFLGKYQQAESHFNQALNFFTNYYDSLHVNIAMTQYRLGMLHHYRSEYEQAEEYLLKSLDGYKALYGENNSQLSSNYAMLARTYRLLGDLEQAHYYAQKDADLTKQLFGDTSAMYAKSLNNLAMMQKARGKLQPAKNNYEQSLLLYQKHLDSDNPDLAMPLYNLADVLMDLGNYDRAHDLIKRVVKIDKARLGAKHPEVGIDLNKMGAILTKAGRYTQADSVFAEAESIFLEEFPEDHYRIGEYLVNYGILHLKQQNSSEAKEFFKQAIKILKTNFDADSKRVTEAMAYLEKSQRAAGNDVN</sequence>
<accession>A0ABT3PT55</accession>
<keyword evidence="7" id="KW-1133">Transmembrane helix</keyword>
<dbReference type="PANTHER" id="PTHR43289">
    <property type="entry name" value="MITOGEN-ACTIVATED PROTEIN KINASE KINASE KINASE 20-RELATED"/>
    <property type="match status" value="1"/>
</dbReference>
<gene>
    <name evidence="9" type="ORF">J6I44_19260</name>
</gene>
<evidence type="ECO:0000256" key="1">
    <source>
        <dbReference type="ARBA" id="ARBA00022679"/>
    </source>
</evidence>
<dbReference type="GO" id="GO:0004674">
    <property type="term" value="F:protein serine/threonine kinase activity"/>
    <property type="evidence" value="ECO:0007669"/>
    <property type="project" value="UniProtKB-KW"/>
</dbReference>
<feature type="binding site" evidence="6">
    <location>
        <position position="122"/>
    </location>
    <ligand>
        <name>ATP</name>
        <dbReference type="ChEBI" id="CHEBI:30616"/>
    </ligand>
</feature>
<dbReference type="PROSITE" id="PS00108">
    <property type="entry name" value="PROTEIN_KINASE_ST"/>
    <property type="match status" value="1"/>
</dbReference>
<keyword evidence="4 6" id="KW-0067">ATP-binding</keyword>
<keyword evidence="1" id="KW-0808">Transferase</keyword>
<feature type="domain" description="Protein kinase" evidence="8">
    <location>
        <begin position="91"/>
        <end position="361"/>
    </location>
</feature>
<dbReference type="InterPro" id="IPR011009">
    <property type="entry name" value="Kinase-like_dom_sf"/>
</dbReference>
<dbReference type="PROSITE" id="PS50005">
    <property type="entry name" value="TPR"/>
    <property type="match status" value="2"/>
</dbReference>
<dbReference type="SMART" id="SM00220">
    <property type="entry name" value="S_TKc"/>
    <property type="match status" value="1"/>
</dbReference>
<keyword evidence="7" id="KW-0812">Transmembrane</keyword>
<evidence type="ECO:0000256" key="5">
    <source>
        <dbReference type="PROSITE-ProRule" id="PRU00339"/>
    </source>
</evidence>
<organism evidence="9 10">
    <name type="scientific">Fodinibius salsisoli</name>
    <dbReference type="NCBI Taxonomy" id="2820877"/>
    <lineage>
        <taxon>Bacteria</taxon>
        <taxon>Pseudomonadati</taxon>
        <taxon>Balneolota</taxon>
        <taxon>Balneolia</taxon>
        <taxon>Balneolales</taxon>
        <taxon>Balneolaceae</taxon>
        <taxon>Fodinibius</taxon>
    </lineage>
</organism>
<dbReference type="Gene3D" id="1.25.40.10">
    <property type="entry name" value="Tetratricopeptide repeat domain"/>
    <property type="match status" value="3"/>
</dbReference>
<evidence type="ECO:0000256" key="6">
    <source>
        <dbReference type="PROSITE-ProRule" id="PRU10141"/>
    </source>
</evidence>
<dbReference type="PANTHER" id="PTHR43289:SF34">
    <property type="entry name" value="SERINE_THREONINE-PROTEIN KINASE YBDM-RELATED"/>
    <property type="match status" value="1"/>
</dbReference>
<dbReference type="Pfam" id="PF13424">
    <property type="entry name" value="TPR_12"/>
    <property type="match status" value="4"/>
</dbReference>
<evidence type="ECO:0000256" key="2">
    <source>
        <dbReference type="ARBA" id="ARBA00022741"/>
    </source>
</evidence>
<evidence type="ECO:0000256" key="7">
    <source>
        <dbReference type="SAM" id="Phobius"/>
    </source>
</evidence>
<reference evidence="9 10" key="1">
    <citation type="submission" date="2021-03" db="EMBL/GenBank/DDBJ databases">
        <title>Aliifodinibius sp. nov., a new bacterium isolated from saline soil.</title>
        <authorList>
            <person name="Galisteo C."/>
            <person name="De La Haba R."/>
            <person name="Sanchez-Porro C."/>
            <person name="Ventosa A."/>
        </authorList>
    </citation>
    <scope>NUCLEOTIDE SEQUENCE [LARGE SCALE GENOMIC DNA]</scope>
    <source>
        <strain evidence="9 10">1BSP15-2V2</strain>
    </source>
</reference>
<keyword evidence="3 9" id="KW-0418">Kinase</keyword>
<name>A0ABT3PT55_9BACT</name>
<evidence type="ECO:0000256" key="4">
    <source>
        <dbReference type="ARBA" id="ARBA00022840"/>
    </source>
</evidence>
<dbReference type="InterPro" id="IPR000719">
    <property type="entry name" value="Prot_kinase_dom"/>
</dbReference>
<comment type="caution">
    <text evidence="9">The sequence shown here is derived from an EMBL/GenBank/DDBJ whole genome shotgun (WGS) entry which is preliminary data.</text>
</comment>
<dbReference type="Proteomes" id="UP001207918">
    <property type="component" value="Unassembled WGS sequence"/>
</dbReference>
<evidence type="ECO:0000259" key="8">
    <source>
        <dbReference type="PROSITE" id="PS50011"/>
    </source>
</evidence>
<feature type="repeat" description="TPR" evidence="5">
    <location>
        <begin position="771"/>
        <end position="804"/>
    </location>
</feature>
<dbReference type="InterPro" id="IPR019734">
    <property type="entry name" value="TPR_rpt"/>
</dbReference>
<evidence type="ECO:0000313" key="9">
    <source>
        <dbReference type="EMBL" id="MCW9709007.1"/>
    </source>
</evidence>
<feature type="repeat" description="TPR" evidence="5">
    <location>
        <begin position="855"/>
        <end position="888"/>
    </location>
</feature>
<dbReference type="SMART" id="SM00028">
    <property type="entry name" value="TPR"/>
    <property type="match status" value="7"/>
</dbReference>
<keyword evidence="7" id="KW-0472">Membrane</keyword>
<keyword evidence="10" id="KW-1185">Reference proteome</keyword>
<dbReference type="SUPFAM" id="SSF56112">
    <property type="entry name" value="Protein kinase-like (PK-like)"/>
    <property type="match status" value="1"/>
</dbReference>
<keyword evidence="9" id="KW-0723">Serine/threonine-protein kinase</keyword>
<dbReference type="InterPro" id="IPR011990">
    <property type="entry name" value="TPR-like_helical_dom_sf"/>
</dbReference>
<dbReference type="Pfam" id="PF00069">
    <property type="entry name" value="Pkinase"/>
    <property type="match status" value="1"/>
</dbReference>
<dbReference type="InterPro" id="IPR017441">
    <property type="entry name" value="Protein_kinase_ATP_BS"/>
</dbReference>
<keyword evidence="5" id="KW-0802">TPR repeat</keyword>
<protein>
    <submittedName>
        <fullName evidence="9">Serine/threonine protein kinase</fullName>
    </submittedName>
</protein>
<evidence type="ECO:0000313" key="10">
    <source>
        <dbReference type="Proteomes" id="UP001207918"/>
    </source>
</evidence>
<dbReference type="Pfam" id="PF13374">
    <property type="entry name" value="TPR_10"/>
    <property type="match status" value="1"/>
</dbReference>
<dbReference type="PROSITE" id="PS50011">
    <property type="entry name" value="PROTEIN_KINASE_DOM"/>
    <property type="match status" value="1"/>
</dbReference>
<evidence type="ECO:0000256" key="3">
    <source>
        <dbReference type="ARBA" id="ARBA00022777"/>
    </source>
</evidence>
<dbReference type="SUPFAM" id="SSF48452">
    <property type="entry name" value="TPR-like"/>
    <property type="match status" value="4"/>
</dbReference>
<dbReference type="PROSITE" id="PS00107">
    <property type="entry name" value="PROTEIN_KINASE_ATP"/>
    <property type="match status" value="1"/>
</dbReference>
<dbReference type="InterPro" id="IPR008271">
    <property type="entry name" value="Ser/Thr_kinase_AS"/>
</dbReference>
<dbReference type="CDD" id="cd14014">
    <property type="entry name" value="STKc_PknB_like"/>
    <property type="match status" value="1"/>
</dbReference>
<dbReference type="Gene3D" id="3.30.200.20">
    <property type="entry name" value="Phosphorylase Kinase, domain 1"/>
    <property type="match status" value="1"/>
</dbReference>
<keyword evidence="2 6" id="KW-0547">Nucleotide-binding</keyword>
<dbReference type="RefSeq" id="WP_265767846.1">
    <property type="nucleotide sequence ID" value="NZ_JAGGJA010000020.1"/>
</dbReference>
<proteinExistence type="predicted"/>
<dbReference type="EMBL" id="JAGGJA010000020">
    <property type="protein sequence ID" value="MCW9709007.1"/>
    <property type="molecule type" value="Genomic_DNA"/>
</dbReference>
<feature type="transmembrane region" description="Helical" evidence="7">
    <location>
        <begin position="391"/>
        <end position="410"/>
    </location>
</feature>